<comment type="similarity">
    <text evidence="1">Belongs to the plant acyltransferase family.</text>
</comment>
<dbReference type="Proteomes" id="UP001140011">
    <property type="component" value="Unassembled WGS sequence"/>
</dbReference>
<dbReference type="OrthoDB" id="1862401at2759"/>
<dbReference type="InterPro" id="IPR023213">
    <property type="entry name" value="CAT-like_dom_sf"/>
</dbReference>
<dbReference type="PANTHER" id="PTHR31623">
    <property type="entry name" value="F21J9.9"/>
    <property type="match status" value="1"/>
</dbReference>
<gene>
    <name evidence="3" type="ORF">GGI19_000587</name>
</gene>
<accession>A0A9W8LD07</accession>
<comment type="caution">
    <text evidence="3">The sequence shown here is derived from an EMBL/GenBank/DDBJ whole genome shotgun (WGS) entry which is preliminary data.</text>
</comment>
<dbReference type="Pfam" id="PF02458">
    <property type="entry name" value="Transferase"/>
    <property type="match status" value="1"/>
</dbReference>
<evidence type="ECO:0000256" key="1">
    <source>
        <dbReference type="ARBA" id="ARBA00009861"/>
    </source>
</evidence>
<evidence type="ECO:0000313" key="4">
    <source>
        <dbReference type="Proteomes" id="UP001140011"/>
    </source>
</evidence>
<dbReference type="EMBL" id="JANBUH010000016">
    <property type="protein sequence ID" value="KAJ2756783.1"/>
    <property type="molecule type" value="Genomic_DNA"/>
</dbReference>
<sequence>MLIDKTCDRPDDDGVFELCPLEQSRATYQILQYSLLYRNTQLMHKSSVSSFAAIQGAFERLIELYPIFRGYRVQLPDRNIIDTADHSKPGPLFEVIDASQMTVDEFEKAKFHRDQWPAEVDKALKSRTADVDRLIAGTIVCFTGGYLVTMSASHIVADGVAVYLLLRQWASLARRFAAGDDESPMPELSVDFDHPAFWAKLEAHPHGTHPFIEYINSQDFGSMSALQAKLSTWYATGSLDGGNTLVTRVLHVSPAAIDAIAKEYNTPNDDRPVIHGAQILYALLWQRYVATVIEMQTETDVAYTLPVCLTMLYGLREITPAPNFIGNAVGSVLVPCDTKDALTMPIIDLARLVKDHLRQLTPGATVHYLNEVFGSDGSFFAKNVYLCNWTESRLSISNKSRLAYFDIDFGHGKPIALLAGSLPTEGMMYWMPSIDGGIDIHYGLKDDVYAVLKRDIVLCKFIKFLH</sequence>
<keyword evidence="2" id="KW-0808">Transferase</keyword>
<proteinExistence type="inferred from homology"/>
<dbReference type="Gene3D" id="3.30.559.10">
    <property type="entry name" value="Chloramphenicol acetyltransferase-like domain"/>
    <property type="match status" value="2"/>
</dbReference>
<name>A0A9W8LD07_9FUNG</name>
<dbReference type="AlphaFoldDB" id="A0A9W8LD07"/>
<evidence type="ECO:0000256" key="2">
    <source>
        <dbReference type="ARBA" id="ARBA00022679"/>
    </source>
</evidence>
<dbReference type="GO" id="GO:0016740">
    <property type="term" value="F:transferase activity"/>
    <property type="evidence" value="ECO:0007669"/>
    <property type="project" value="UniProtKB-KW"/>
</dbReference>
<dbReference type="SUPFAM" id="SSF52777">
    <property type="entry name" value="CoA-dependent acyltransferases"/>
    <property type="match status" value="1"/>
</dbReference>
<organism evidence="3 4">
    <name type="scientific">Coemansia pectinata</name>
    <dbReference type="NCBI Taxonomy" id="1052879"/>
    <lineage>
        <taxon>Eukaryota</taxon>
        <taxon>Fungi</taxon>
        <taxon>Fungi incertae sedis</taxon>
        <taxon>Zoopagomycota</taxon>
        <taxon>Kickxellomycotina</taxon>
        <taxon>Kickxellomycetes</taxon>
        <taxon>Kickxellales</taxon>
        <taxon>Kickxellaceae</taxon>
        <taxon>Coemansia</taxon>
    </lineage>
</organism>
<evidence type="ECO:0000313" key="3">
    <source>
        <dbReference type="EMBL" id="KAJ2756783.1"/>
    </source>
</evidence>
<reference evidence="3" key="1">
    <citation type="submission" date="2022-07" db="EMBL/GenBank/DDBJ databases">
        <title>Phylogenomic reconstructions and comparative analyses of Kickxellomycotina fungi.</title>
        <authorList>
            <person name="Reynolds N.K."/>
            <person name="Stajich J.E."/>
            <person name="Barry K."/>
            <person name="Grigoriev I.V."/>
            <person name="Crous P."/>
            <person name="Smith M.E."/>
        </authorList>
    </citation>
    <scope>NUCLEOTIDE SEQUENCE</scope>
    <source>
        <strain evidence="3">BCRC 34297</strain>
    </source>
</reference>
<dbReference type="PANTHER" id="PTHR31623:SF17">
    <property type="entry name" value="F21J9.9"/>
    <property type="match status" value="1"/>
</dbReference>
<keyword evidence="4" id="KW-1185">Reference proteome</keyword>
<protein>
    <submittedName>
        <fullName evidence="3">Uncharacterized protein</fullName>
    </submittedName>
</protein>